<dbReference type="Proteomes" id="UP000001396">
    <property type="component" value="Unassembled WGS sequence"/>
</dbReference>
<reference evidence="1 2" key="1">
    <citation type="journal article" date="2011" name="Genome Res.">
        <title>Phylogeny-wide analysis of social amoeba genomes highlights ancient origins for complex intercellular communication.</title>
        <authorList>
            <person name="Heidel A.J."/>
            <person name="Lawal H.M."/>
            <person name="Felder M."/>
            <person name="Schilde C."/>
            <person name="Helps N.R."/>
            <person name="Tunggal B."/>
            <person name="Rivero F."/>
            <person name="John U."/>
            <person name="Schleicher M."/>
            <person name="Eichinger L."/>
            <person name="Platzer M."/>
            <person name="Noegel A.A."/>
            <person name="Schaap P."/>
            <person name="Gloeckner G."/>
        </authorList>
    </citation>
    <scope>NUCLEOTIDE SEQUENCE [LARGE SCALE GENOMIC DNA]</scope>
    <source>
        <strain evidence="2">ATCC 26659 / Pp 5 / PN500</strain>
    </source>
</reference>
<sequence length="197" mass="23423">MGFVEEIEPMEVDEDRLLTKSPLESLFITTRNFSFPKDFLLDEAFENLKNIVISVRDVWVTDTEYFKMIKRIKKHPSMISFALISDISIFRDDKKIDGWFDILSQCSRIERVRLRWDISFRFRNMIKLFSSNNSKLRLISFEFIKTLDINDNDEKEMEEFITSNSSIGLAHTNKIPRDRIPTYTLIKAQRTLCILYE</sequence>
<dbReference type="GeneID" id="31364901"/>
<gene>
    <name evidence="1" type="ORF">PPL_09426</name>
</gene>
<dbReference type="EMBL" id="ADBJ01000044">
    <property type="protein sequence ID" value="EFA76676.1"/>
    <property type="molecule type" value="Genomic_DNA"/>
</dbReference>
<comment type="caution">
    <text evidence="1">The sequence shown here is derived from an EMBL/GenBank/DDBJ whole genome shotgun (WGS) entry which is preliminary data.</text>
</comment>
<evidence type="ECO:0000313" key="1">
    <source>
        <dbReference type="EMBL" id="EFA76676.1"/>
    </source>
</evidence>
<accession>D3BPF8</accession>
<protein>
    <submittedName>
        <fullName evidence="1">Uncharacterized protein</fullName>
    </submittedName>
</protein>
<dbReference type="RefSeq" id="XP_020428808.1">
    <property type="nucleotide sequence ID" value="XM_020580221.1"/>
</dbReference>
<organism evidence="1 2">
    <name type="scientific">Heterostelium pallidum (strain ATCC 26659 / Pp 5 / PN500)</name>
    <name type="common">Cellular slime mold</name>
    <name type="synonym">Polysphondylium pallidum</name>
    <dbReference type="NCBI Taxonomy" id="670386"/>
    <lineage>
        <taxon>Eukaryota</taxon>
        <taxon>Amoebozoa</taxon>
        <taxon>Evosea</taxon>
        <taxon>Eumycetozoa</taxon>
        <taxon>Dictyostelia</taxon>
        <taxon>Acytosteliales</taxon>
        <taxon>Acytosteliaceae</taxon>
        <taxon>Heterostelium</taxon>
    </lineage>
</organism>
<proteinExistence type="predicted"/>
<name>D3BPF8_HETP5</name>
<evidence type="ECO:0000313" key="2">
    <source>
        <dbReference type="Proteomes" id="UP000001396"/>
    </source>
</evidence>
<keyword evidence="2" id="KW-1185">Reference proteome</keyword>
<dbReference type="InParanoid" id="D3BPF8"/>
<dbReference type="AlphaFoldDB" id="D3BPF8"/>